<evidence type="ECO:0008006" key="3">
    <source>
        <dbReference type="Google" id="ProtNLM"/>
    </source>
</evidence>
<reference evidence="2" key="1">
    <citation type="journal article" date="2019" name="Int. J. Syst. Evol. Microbiol.">
        <title>The Global Catalogue of Microorganisms (GCM) 10K type strain sequencing project: providing services to taxonomists for standard genome sequencing and annotation.</title>
        <authorList>
            <consortium name="The Broad Institute Genomics Platform"/>
            <consortium name="The Broad Institute Genome Sequencing Center for Infectious Disease"/>
            <person name="Wu L."/>
            <person name="Ma J."/>
        </authorList>
    </citation>
    <scope>NUCLEOTIDE SEQUENCE [LARGE SCALE GENOMIC DNA]</scope>
    <source>
        <strain evidence="2">CCUG 53519</strain>
    </source>
</reference>
<evidence type="ECO:0000313" key="2">
    <source>
        <dbReference type="Proteomes" id="UP001597169"/>
    </source>
</evidence>
<sequence length="50" mass="5355">MKNSYRNGVVTTVPHYALDRVHRIGSAVTVPGGKGINAARVLRALSVPVR</sequence>
<dbReference type="InterPro" id="IPR029056">
    <property type="entry name" value="Ribokinase-like"/>
</dbReference>
<organism evidence="1 2">
    <name type="scientific">Paenibacillus provencensis</name>
    <dbReference type="NCBI Taxonomy" id="441151"/>
    <lineage>
        <taxon>Bacteria</taxon>
        <taxon>Bacillati</taxon>
        <taxon>Bacillota</taxon>
        <taxon>Bacilli</taxon>
        <taxon>Bacillales</taxon>
        <taxon>Paenibacillaceae</taxon>
        <taxon>Paenibacillus</taxon>
    </lineage>
</organism>
<dbReference type="SUPFAM" id="SSF53613">
    <property type="entry name" value="Ribokinase-like"/>
    <property type="match status" value="1"/>
</dbReference>
<comment type="caution">
    <text evidence="1">The sequence shown here is derived from an EMBL/GenBank/DDBJ whole genome shotgun (WGS) entry which is preliminary data.</text>
</comment>
<name>A0ABW3PZX8_9BACL</name>
<dbReference type="EMBL" id="JBHTKX010000002">
    <property type="protein sequence ID" value="MFD1130052.1"/>
    <property type="molecule type" value="Genomic_DNA"/>
</dbReference>
<accession>A0ABW3PZX8</accession>
<dbReference type="Proteomes" id="UP001597169">
    <property type="component" value="Unassembled WGS sequence"/>
</dbReference>
<evidence type="ECO:0000313" key="1">
    <source>
        <dbReference type="EMBL" id="MFD1130052.1"/>
    </source>
</evidence>
<dbReference type="RefSeq" id="WP_170862561.1">
    <property type="nucleotide sequence ID" value="NZ_JBHTKX010000002.1"/>
</dbReference>
<dbReference type="Gene3D" id="3.40.1190.20">
    <property type="match status" value="1"/>
</dbReference>
<proteinExistence type="predicted"/>
<protein>
    <recommendedName>
        <fullName evidence="3">1-phosphofructokinase</fullName>
    </recommendedName>
</protein>
<keyword evidence="2" id="KW-1185">Reference proteome</keyword>
<gene>
    <name evidence="1" type="ORF">ACFQ3J_17940</name>
</gene>